<feature type="compositionally biased region" description="Basic and acidic residues" evidence="1">
    <location>
        <begin position="61"/>
        <end position="70"/>
    </location>
</feature>
<name>A0A0F9MJJ6_9ZZZZ</name>
<accession>A0A0F9MJJ6</accession>
<evidence type="ECO:0000256" key="1">
    <source>
        <dbReference type="SAM" id="MobiDB-lite"/>
    </source>
</evidence>
<dbReference type="EMBL" id="LAZR01008717">
    <property type="protein sequence ID" value="KKM76970.1"/>
    <property type="molecule type" value="Genomic_DNA"/>
</dbReference>
<gene>
    <name evidence="2" type="ORF">LCGC14_1374790</name>
</gene>
<feature type="region of interest" description="Disordered" evidence="1">
    <location>
        <begin position="61"/>
        <end position="86"/>
    </location>
</feature>
<reference evidence="2" key="1">
    <citation type="journal article" date="2015" name="Nature">
        <title>Complex archaea that bridge the gap between prokaryotes and eukaryotes.</title>
        <authorList>
            <person name="Spang A."/>
            <person name="Saw J.H."/>
            <person name="Jorgensen S.L."/>
            <person name="Zaremba-Niedzwiedzka K."/>
            <person name="Martijn J."/>
            <person name="Lind A.E."/>
            <person name="van Eijk R."/>
            <person name="Schleper C."/>
            <person name="Guy L."/>
            <person name="Ettema T.J."/>
        </authorList>
    </citation>
    <scope>NUCLEOTIDE SEQUENCE</scope>
</reference>
<comment type="caution">
    <text evidence="2">The sequence shown here is derived from an EMBL/GenBank/DDBJ whole genome shotgun (WGS) entry which is preliminary data.</text>
</comment>
<sequence length="163" mass="18950">MGLAKKPVRFLFNGDSDSFRISVPGTEHHYRFYKKQPYLIKFDLDIEFFDKHLMFDRVDDLDSPEEKTDLSGEEQSPGEKESEGFSHTCAKCGKEFKSELEENESGVCPKCINPERQPYSKKELQKMEKSDIRDILKKLNPKKSCPVRKENIIKEILEAQEAN</sequence>
<proteinExistence type="predicted"/>
<evidence type="ECO:0000313" key="2">
    <source>
        <dbReference type="EMBL" id="KKM76970.1"/>
    </source>
</evidence>
<organism evidence="2">
    <name type="scientific">marine sediment metagenome</name>
    <dbReference type="NCBI Taxonomy" id="412755"/>
    <lineage>
        <taxon>unclassified sequences</taxon>
        <taxon>metagenomes</taxon>
        <taxon>ecological metagenomes</taxon>
    </lineage>
</organism>
<protein>
    <submittedName>
        <fullName evidence="2">Uncharacterized protein</fullName>
    </submittedName>
</protein>
<dbReference type="AlphaFoldDB" id="A0A0F9MJJ6"/>